<feature type="domain" description="HTH luxR-type" evidence="6">
    <location>
        <begin position="152"/>
        <end position="217"/>
    </location>
</feature>
<dbReference type="CDD" id="cd17535">
    <property type="entry name" value="REC_NarL-like"/>
    <property type="match status" value="1"/>
</dbReference>
<keyword evidence="3" id="KW-0238">DNA-binding</keyword>
<evidence type="ECO:0000256" key="3">
    <source>
        <dbReference type="ARBA" id="ARBA00023125"/>
    </source>
</evidence>
<gene>
    <name evidence="8" type="ORF">ACFQ3W_11810</name>
</gene>
<proteinExistence type="predicted"/>
<keyword evidence="2" id="KW-0805">Transcription regulation</keyword>
<dbReference type="CDD" id="cd06170">
    <property type="entry name" value="LuxR_C_like"/>
    <property type="match status" value="1"/>
</dbReference>
<dbReference type="SMART" id="SM00448">
    <property type="entry name" value="REC"/>
    <property type="match status" value="1"/>
</dbReference>
<evidence type="ECO:0000256" key="5">
    <source>
        <dbReference type="PROSITE-ProRule" id="PRU00169"/>
    </source>
</evidence>
<keyword evidence="9" id="KW-1185">Reference proteome</keyword>
<evidence type="ECO:0000256" key="4">
    <source>
        <dbReference type="ARBA" id="ARBA00023163"/>
    </source>
</evidence>
<dbReference type="PANTHER" id="PTHR43214">
    <property type="entry name" value="TWO-COMPONENT RESPONSE REGULATOR"/>
    <property type="match status" value="1"/>
</dbReference>
<evidence type="ECO:0000259" key="6">
    <source>
        <dbReference type="PROSITE" id="PS50043"/>
    </source>
</evidence>
<dbReference type="InterPro" id="IPR011006">
    <property type="entry name" value="CheY-like_superfamily"/>
</dbReference>
<sequence length="226" mass="25599">MAIRILIVDDHEILRSGLTLLIDGNPEMEVIGTAENGLEAVNLSLQLKPDIVLMDVSMPVMDGLEATKKIKKALPNTEVLILTMLDESEHLEEILTTGASGYLIKTYGEKELFAAIHSVYSHLPYLYPHAMKHLMKKKLDFQSKTVKTPPKQISRTSPLTEREHEVLLYVCQGFYNKEIAEKLSISVKTVEAHKSRIMTKLQLFTRHELVKYAENIGLLSRKSEDE</sequence>
<dbReference type="Proteomes" id="UP001597262">
    <property type="component" value="Unassembled WGS sequence"/>
</dbReference>
<dbReference type="SMART" id="SM00421">
    <property type="entry name" value="HTH_LUXR"/>
    <property type="match status" value="1"/>
</dbReference>
<keyword evidence="4" id="KW-0804">Transcription</keyword>
<evidence type="ECO:0000259" key="7">
    <source>
        <dbReference type="PROSITE" id="PS50110"/>
    </source>
</evidence>
<comment type="caution">
    <text evidence="8">The sequence shown here is derived from an EMBL/GenBank/DDBJ whole genome shotgun (WGS) entry which is preliminary data.</text>
</comment>
<dbReference type="PROSITE" id="PS50043">
    <property type="entry name" value="HTH_LUXR_2"/>
    <property type="match status" value="1"/>
</dbReference>
<evidence type="ECO:0000313" key="9">
    <source>
        <dbReference type="Proteomes" id="UP001597262"/>
    </source>
</evidence>
<dbReference type="RefSeq" id="WP_379319430.1">
    <property type="nucleotide sequence ID" value="NZ_JBHTLM010000007.1"/>
</dbReference>
<name>A0ABW3RYP0_9BACL</name>
<protein>
    <submittedName>
        <fullName evidence="8">Response regulator</fullName>
    </submittedName>
</protein>
<dbReference type="InterPro" id="IPR000792">
    <property type="entry name" value="Tscrpt_reg_LuxR_C"/>
</dbReference>
<organism evidence="8 9">
    <name type="scientific">Paenibacillus puldeungensis</name>
    <dbReference type="NCBI Taxonomy" id="696536"/>
    <lineage>
        <taxon>Bacteria</taxon>
        <taxon>Bacillati</taxon>
        <taxon>Bacillota</taxon>
        <taxon>Bacilli</taxon>
        <taxon>Bacillales</taxon>
        <taxon>Paenibacillaceae</taxon>
        <taxon>Paenibacillus</taxon>
    </lineage>
</organism>
<dbReference type="PANTHER" id="PTHR43214:SF43">
    <property type="entry name" value="TWO-COMPONENT RESPONSE REGULATOR"/>
    <property type="match status" value="1"/>
</dbReference>
<dbReference type="PRINTS" id="PR00038">
    <property type="entry name" value="HTHLUXR"/>
</dbReference>
<evidence type="ECO:0000313" key="8">
    <source>
        <dbReference type="EMBL" id="MFD1176981.1"/>
    </source>
</evidence>
<evidence type="ECO:0000256" key="1">
    <source>
        <dbReference type="ARBA" id="ARBA00022553"/>
    </source>
</evidence>
<dbReference type="InterPro" id="IPR016032">
    <property type="entry name" value="Sig_transdc_resp-reg_C-effctor"/>
</dbReference>
<dbReference type="InterPro" id="IPR058245">
    <property type="entry name" value="NreC/VraR/RcsB-like_REC"/>
</dbReference>
<dbReference type="InterPro" id="IPR001789">
    <property type="entry name" value="Sig_transdc_resp-reg_receiver"/>
</dbReference>
<accession>A0ABW3RYP0</accession>
<reference evidence="9" key="1">
    <citation type="journal article" date="2019" name="Int. J. Syst. Evol. Microbiol.">
        <title>The Global Catalogue of Microorganisms (GCM) 10K type strain sequencing project: providing services to taxonomists for standard genome sequencing and annotation.</title>
        <authorList>
            <consortium name="The Broad Institute Genomics Platform"/>
            <consortium name="The Broad Institute Genome Sequencing Center for Infectious Disease"/>
            <person name="Wu L."/>
            <person name="Ma J."/>
        </authorList>
    </citation>
    <scope>NUCLEOTIDE SEQUENCE [LARGE SCALE GENOMIC DNA]</scope>
    <source>
        <strain evidence="9">CCUG 59189</strain>
    </source>
</reference>
<feature type="domain" description="Response regulatory" evidence="7">
    <location>
        <begin position="4"/>
        <end position="120"/>
    </location>
</feature>
<dbReference type="PROSITE" id="PS00622">
    <property type="entry name" value="HTH_LUXR_1"/>
    <property type="match status" value="1"/>
</dbReference>
<dbReference type="SUPFAM" id="SSF52172">
    <property type="entry name" value="CheY-like"/>
    <property type="match status" value="1"/>
</dbReference>
<dbReference type="PROSITE" id="PS50110">
    <property type="entry name" value="RESPONSE_REGULATORY"/>
    <property type="match status" value="1"/>
</dbReference>
<dbReference type="Pfam" id="PF00072">
    <property type="entry name" value="Response_reg"/>
    <property type="match status" value="1"/>
</dbReference>
<evidence type="ECO:0000256" key="2">
    <source>
        <dbReference type="ARBA" id="ARBA00023015"/>
    </source>
</evidence>
<dbReference type="Pfam" id="PF00196">
    <property type="entry name" value="GerE"/>
    <property type="match status" value="1"/>
</dbReference>
<dbReference type="Gene3D" id="3.40.50.2300">
    <property type="match status" value="1"/>
</dbReference>
<dbReference type="InterPro" id="IPR039420">
    <property type="entry name" value="WalR-like"/>
</dbReference>
<feature type="modified residue" description="4-aspartylphosphate" evidence="5">
    <location>
        <position position="55"/>
    </location>
</feature>
<dbReference type="SUPFAM" id="SSF46894">
    <property type="entry name" value="C-terminal effector domain of the bipartite response regulators"/>
    <property type="match status" value="1"/>
</dbReference>
<dbReference type="EMBL" id="JBHTLM010000007">
    <property type="protein sequence ID" value="MFD1176981.1"/>
    <property type="molecule type" value="Genomic_DNA"/>
</dbReference>
<keyword evidence="1 5" id="KW-0597">Phosphoprotein</keyword>